<dbReference type="Gene3D" id="1.20.5.170">
    <property type="match status" value="1"/>
</dbReference>
<feature type="domain" description="Trimeric autotransporter adhesin YadA-like head" evidence="1">
    <location>
        <begin position="471"/>
        <end position="497"/>
    </location>
</feature>
<dbReference type="Pfam" id="PF13018">
    <property type="entry name" value="ESPR"/>
    <property type="match status" value="1"/>
</dbReference>
<dbReference type="CDD" id="cd12820">
    <property type="entry name" value="LbR_YadA-like"/>
    <property type="match status" value="1"/>
</dbReference>
<accession>A0ABU1WAZ3</accession>
<feature type="domain" description="Trimeric autotransporter adhesin YadA-like stalk" evidence="2">
    <location>
        <begin position="1126"/>
        <end position="1166"/>
    </location>
</feature>
<reference evidence="4 5" key="1">
    <citation type="submission" date="2023-07" db="EMBL/GenBank/DDBJ databases">
        <title>Sorghum-associated microbial communities from plants grown in Nebraska, USA.</title>
        <authorList>
            <person name="Schachtman D."/>
        </authorList>
    </citation>
    <scope>NUCLEOTIDE SEQUENCE [LARGE SCALE GENOMIC DNA]</scope>
    <source>
        <strain evidence="4 5">BE198</strain>
    </source>
</reference>
<dbReference type="InterPro" id="IPR008635">
    <property type="entry name" value="Coiled_stalk_dom"/>
</dbReference>
<dbReference type="Gene3D" id="2.150.10.10">
    <property type="entry name" value="Serralysin-like metalloprotease, C-terminal"/>
    <property type="match status" value="4"/>
</dbReference>
<dbReference type="RefSeq" id="WP_310061345.1">
    <property type="nucleotide sequence ID" value="NZ_JAVDVY010000002.1"/>
</dbReference>
<feature type="domain" description="Trimeric autotransporter adhesin YadA-like stalk" evidence="2">
    <location>
        <begin position="636"/>
        <end position="671"/>
    </location>
</feature>
<proteinExistence type="predicted"/>
<dbReference type="Proteomes" id="UP001251524">
    <property type="component" value="Unassembled WGS sequence"/>
</dbReference>
<organism evidence="4 5">
    <name type="scientific">Lysobacter niastensis</name>
    <dbReference type="NCBI Taxonomy" id="380629"/>
    <lineage>
        <taxon>Bacteria</taxon>
        <taxon>Pseudomonadati</taxon>
        <taxon>Pseudomonadota</taxon>
        <taxon>Gammaproteobacteria</taxon>
        <taxon>Lysobacterales</taxon>
        <taxon>Lysobacteraceae</taxon>
        <taxon>Lysobacter</taxon>
    </lineage>
</organism>
<keyword evidence="5" id="KW-1185">Reference proteome</keyword>
<dbReference type="Gene3D" id="6.10.250.1980">
    <property type="match status" value="1"/>
</dbReference>
<dbReference type="EMBL" id="JAVDVY010000002">
    <property type="protein sequence ID" value="MDR7134632.1"/>
    <property type="molecule type" value="Genomic_DNA"/>
</dbReference>
<feature type="domain" description="Trimeric autotransporter adhesin YadA-like head" evidence="1">
    <location>
        <begin position="750"/>
        <end position="776"/>
    </location>
</feature>
<dbReference type="Pfam" id="PF05658">
    <property type="entry name" value="YadA_head"/>
    <property type="match status" value="5"/>
</dbReference>
<evidence type="ECO:0000259" key="2">
    <source>
        <dbReference type="Pfam" id="PF05662"/>
    </source>
</evidence>
<feature type="domain" description="Trimeric autotransporter adhesin YadA-like stalk" evidence="2">
    <location>
        <begin position="367"/>
        <end position="398"/>
    </location>
</feature>
<dbReference type="InterPro" id="IPR024973">
    <property type="entry name" value="ESPR"/>
</dbReference>
<dbReference type="Gene3D" id="1.20.5.340">
    <property type="match status" value="4"/>
</dbReference>
<feature type="domain" description="Trimeric autotransporter adhesin YadA-like stalk" evidence="2">
    <location>
        <begin position="972"/>
        <end position="1012"/>
    </location>
</feature>
<feature type="domain" description="Trimeric autotransporter adhesin YadA-like stalk" evidence="2">
    <location>
        <begin position="146"/>
        <end position="190"/>
    </location>
</feature>
<feature type="domain" description="ESPR" evidence="3">
    <location>
        <begin position="1"/>
        <end position="48"/>
    </location>
</feature>
<feature type="domain" description="Trimeric autotransporter adhesin YadA-like head" evidence="1">
    <location>
        <begin position="812"/>
        <end position="832"/>
    </location>
</feature>
<feature type="domain" description="Trimeric autotransporter adhesin YadA-like head" evidence="1">
    <location>
        <begin position="284"/>
        <end position="304"/>
    </location>
</feature>
<evidence type="ECO:0000313" key="4">
    <source>
        <dbReference type="EMBL" id="MDR7134632.1"/>
    </source>
</evidence>
<name>A0ABU1WAZ3_9GAMM</name>
<evidence type="ECO:0000259" key="3">
    <source>
        <dbReference type="Pfam" id="PF13018"/>
    </source>
</evidence>
<comment type="caution">
    <text evidence="4">The sequence shown here is derived from an EMBL/GenBank/DDBJ whole genome shotgun (WGS) entry which is preliminary data.</text>
</comment>
<feature type="domain" description="Trimeric autotransporter adhesin YadA-like head" evidence="1">
    <location>
        <begin position="571"/>
        <end position="597"/>
    </location>
</feature>
<sequence length="1234" mass="120439">MNKIYRIVFNTVTGRWVVASEMAKGRRKGSRSAQVGATAALIGALATLPGMSHAAVVVNGNPQEGTVGCEYVQDQASATWINSSSSTYCIVAAGTGASGQGNPGKRAVFYSSDAVNGNEDSLNLGGYLDVWKTATFWGGANMQGTRITGLGAGLVSAASTEAINGGQLFDSNSAVAGAFGGTSTVNAAGNVTAPSYALSNANTIAGNTGAAGDVGTGFGKVDAALGKLNTSVTNLNNGSTRYFKAGGLRDGTDDAYTTENSVAAGASASAIAAYSGYNPTPYSQAVAIGNHASAYGAGAIAIGDTAKADYTNIALGAGADASGSERRSMALGINSKVTAWDAVALGASSVADRANTVSVGSSTAQRQIVNVAAGTQDTDAVNVSQLKGVTTALGGGAAVNATTGAIVAPSYTLSNANTIAGTTGAAGDVGTGFGKVDAALGKLNTTLTSITTGNAGIKYFHVNSGGADSTATGAESIAIGPTANAIGAASIAIGQRATMSATANNGVAIGGDSKAGDKSVSIGNGAATGASTWAVAAGTNATVTGQWGISIGGGSAVAGDYGVTVGTNSRASATNSAALGTAANASAVNSVALGANSTTTANLATAGYNPGSAALAGTASTANGEVSLGSATKERRLTNLAAGSAATDAINVSQLQAEDATVDLQGANTAAVFGGGSTYNAITGAISAPSYALSNANTIAGTTGAAGDVGTGFGKVDAALGTLNTSITNINDGAGIKYFHTNSSLADSSATGLDTVAVGPAAVSSGSSAVAIGLNANASAIGSVAIGSGSGVAAGATNGVAIGNATGVVSANSVALGQGSFADRANTVSVGAAQPWDDTNGGTHPMLNRQIVNVAAGTQDTDAVNVSQLKGVTAALGTTVDANGNIVAPQYIVTNPDGTTTTTYNNVASAVTNIDGRVTQNTTDITNITTQLNSGTVGLVQQAAAGADLTVGKDTDGAAVDFAGTTGARKLLNVEDGTVATGSKEAVNGGQLSATNDRVATAEGNITTLQGDVTNLDGRVTTAEGNITSLDSRVTTNEGDISTLNTNVSNIDNRVTTAEGNITSLDSRVTTNEGDITDLQTTVNNISSGTVGLVQQAATGANLTVGKDTDGAAVDFAGTTGARKLLNVEDGTVATGSKEAVNGGQLSATNDRVATAEGNITTLQGDVTNLDGRVTTAEGNITSLDSRVTTNEGDITNLDNRVTTNEGDISTLNTNVSNIDNRVTTAEGNITSLD</sequence>
<gene>
    <name evidence="4" type="ORF">J2X06_001841</name>
</gene>
<evidence type="ECO:0000259" key="1">
    <source>
        <dbReference type="Pfam" id="PF05658"/>
    </source>
</evidence>
<dbReference type="SUPFAM" id="SSF101967">
    <property type="entry name" value="Adhesin YadA, collagen-binding domain"/>
    <property type="match status" value="3"/>
</dbReference>
<dbReference type="Pfam" id="PF05662">
    <property type="entry name" value="YadA_stalk"/>
    <property type="match status" value="6"/>
</dbReference>
<dbReference type="Gene3D" id="6.10.250.2120">
    <property type="match status" value="1"/>
</dbReference>
<feature type="domain" description="Trimeric autotransporter adhesin YadA-like stalk" evidence="2">
    <location>
        <begin position="850"/>
        <end position="887"/>
    </location>
</feature>
<dbReference type="SUPFAM" id="SSF57997">
    <property type="entry name" value="Tropomyosin"/>
    <property type="match status" value="1"/>
</dbReference>
<evidence type="ECO:0000313" key="5">
    <source>
        <dbReference type="Proteomes" id="UP001251524"/>
    </source>
</evidence>
<feature type="non-terminal residue" evidence="4">
    <location>
        <position position="1234"/>
    </location>
</feature>
<protein>
    <submittedName>
        <fullName evidence="4">Autotransporter adhesin/uncharacterized coiled-coil protein SlyX</fullName>
    </submittedName>
</protein>
<dbReference type="InterPro" id="IPR008640">
    <property type="entry name" value="Adhesin_Head_dom"/>
</dbReference>
<dbReference type="InterPro" id="IPR011049">
    <property type="entry name" value="Serralysin-like_metalloprot_C"/>
</dbReference>